<dbReference type="PANTHER" id="PTHR35580:SF1">
    <property type="entry name" value="PHYTASE-LIKE DOMAIN-CONTAINING PROTEIN"/>
    <property type="match status" value="1"/>
</dbReference>
<dbReference type="InterPro" id="IPR026444">
    <property type="entry name" value="Secre_tail"/>
</dbReference>
<dbReference type="NCBIfam" id="TIGR04183">
    <property type="entry name" value="Por_Secre_tail"/>
    <property type="match status" value="1"/>
</dbReference>
<gene>
    <name evidence="4" type="ORF">C1H87_03070</name>
</gene>
<feature type="signal peptide" evidence="2">
    <location>
        <begin position="1"/>
        <end position="23"/>
    </location>
</feature>
<sequence length="583" mass="63054">MIKKTTTILKVFLLLLFTTNTFSQNFEWANRIGSATHDEGEEVVVDNNGNVYAIGYFKGILEFDQPNIPQLESNGDRDILIQKMDSNGSLIWAKHIGGTEEDLAASMVIDNSDNLYITGSFRGTMDFDPGTGQTLLSSQGEEDIFVLKMNSDGDLLWAKGIGGTGKDGGNNLALDSAGYVYTTGEYVGSVDFDLGAGEAILTTTARLSFFMQKLDTKGNLIWAKDFGFTPEGAIAISANGDIYRTGYYSGTVDFDPGAGETILSPVSTPNAPGPLPDAFIQKLDANADLIWVKSYGGPGFEVGASIGLDANGYVYTTGGFEGTIDFDLGPKQVFLTAKANNPHFWLQTMFIQKLDEDGNLIWAKASDVTPDVSMKIDDNGNIYRTGYFLGTQDFDPGSATVSLTTKGGAQGDLYDGDTFIQKLDTNGNFVWVSSVGGKRDDFSYSIALDGNNIYTTGFFGDTVDFNPEIGSFDLKAKGSGDIFVQKLSEVVKGTGSEEDEMPIVFPNPADKILHLSMPDCQVADKDGQITILDANGIVIPITPIVSKNSKACLDFEVRELVPGLYFVKIRKGDQVTILRFIKK</sequence>
<protein>
    <recommendedName>
        <fullName evidence="3">Secretion system C-terminal sorting domain-containing protein</fullName>
    </recommendedName>
</protein>
<reference evidence="4 5" key="1">
    <citation type="submission" date="2018-01" db="EMBL/GenBank/DDBJ databases">
        <title>Complete genome sequence of Flavivirga eckloniae ECD14 isolated from seaweed Ecklonia cava.</title>
        <authorList>
            <person name="Lee J.H."/>
            <person name="Baik K.S."/>
            <person name="Seong C.N."/>
        </authorList>
    </citation>
    <scope>NUCLEOTIDE SEQUENCE [LARGE SCALE GENOMIC DNA]</scope>
    <source>
        <strain evidence="4 5">ECD14</strain>
    </source>
</reference>
<dbReference type="RefSeq" id="WP_102754409.1">
    <property type="nucleotide sequence ID" value="NZ_CP025791.1"/>
</dbReference>
<dbReference type="KEGG" id="fek:C1H87_03070"/>
<dbReference type="AlphaFoldDB" id="A0A2K9PL21"/>
<proteinExistence type="predicted"/>
<accession>A0A2K9PL21</accession>
<organism evidence="4 5">
    <name type="scientific">Flavivirga eckloniae</name>
    <dbReference type="NCBI Taxonomy" id="1803846"/>
    <lineage>
        <taxon>Bacteria</taxon>
        <taxon>Pseudomonadati</taxon>
        <taxon>Bacteroidota</taxon>
        <taxon>Flavobacteriia</taxon>
        <taxon>Flavobacteriales</taxon>
        <taxon>Flavobacteriaceae</taxon>
        <taxon>Flavivirga</taxon>
    </lineage>
</organism>
<feature type="chain" id="PRO_5014901438" description="Secretion system C-terminal sorting domain-containing protein" evidence="2">
    <location>
        <begin position="24"/>
        <end position="583"/>
    </location>
</feature>
<evidence type="ECO:0000256" key="1">
    <source>
        <dbReference type="ARBA" id="ARBA00022729"/>
    </source>
</evidence>
<dbReference type="PANTHER" id="PTHR35580">
    <property type="entry name" value="CELL SURFACE GLYCOPROTEIN (S-LAYER PROTEIN)-LIKE PROTEIN"/>
    <property type="match status" value="1"/>
</dbReference>
<dbReference type="Proteomes" id="UP000235826">
    <property type="component" value="Chromosome"/>
</dbReference>
<evidence type="ECO:0000313" key="5">
    <source>
        <dbReference type="Proteomes" id="UP000235826"/>
    </source>
</evidence>
<feature type="domain" description="Secretion system C-terminal sorting" evidence="3">
    <location>
        <begin position="504"/>
        <end position="578"/>
    </location>
</feature>
<dbReference type="InterPro" id="IPR052918">
    <property type="entry name" value="Motility_Chemotaxis_Reg"/>
</dbReference>
<name>A0A2K9PL21_9FLAO</name>
<keyword evidence="1 2" id="KW-0732">Signal</keyword>
<evidence type="ECO:0000259" key="3">
    <source>
        <dbReference type="Pfam" id="PF18962"/>
    </source>
</evidence>
<dbReference type="OrthoDB" id="9811934at2"/>
<keyword evidence="5" id="KW-1185">Reference proteome</keyword>
<dbReference type="EMBL" id="CP025791">
    <property type="protein sequence ID" value="AUP77750.1"/>
    <property type="molecule type" value="Genomic_DNA"/>
</dbReference>
<dbReference type="SUPFAM" id="SSF101898">
    <property type="entry name" value="NHL repeat"/>
    <property type="match status" value="1"/>
</dbReference>
<evidence type="ECO:0000313" key="4">
    <source>
        <dbReference type="EMBL" id="AUP77750.1"/>
    </source>
</evidence>
<evidence type="ECO:0000256" key="2">
    <source>
        <dbReference type="SAM" id="SignalP"/>
    </source>
</evidence>
<dbReference type="Pfam" id="PF18962">
    <property type="entry name" value="Por_Secre_tail"/>
    <property type="match status" value="1"/>
</dbReference>